<gene>
    <name evidence="3" type="ORF">CLV83_2502</name>
</gene>
<comment type="caution">
    <text evidence="3">The sequence shown here is derived from an EMBL/GenBank/DDBJ whole genome shotgun (WGS) entry which is preliminary data.</text>
</comment>
<dbReference type="PROSITE" id="PS00662">
    <property type="entry name" value="T2SP_E"/>
    <property type="match status" value="1"/>
</dbReference>
<dbReference type="InterPro" id="IPR001482">
    <property type="entry name" value="T2SS/T4SS_dom"/>
</dbReference>
<dbReference type="EMBL" id="SMFU01000008">
    <property type="protein sequence ID" value="TCK07629.1"/>
    <property type="molecule type" value="Genomic_DNA"/>
</dbReference>
<dbReference type="AlphaFoldDB" id="A0A4R1GMV5"/>
<dbReference type="InterPro" id="IPR050921">
    <property type="entry name" value="T4SS_GSP_E_ATPase"/>
</dbReference>
<dbReference type="PANTHER" id="PTHR30486">
    <property type="entry name" value="TWITCHING MOTILITY PROTEIN PILT"/>
    <property type="match status" value="1"/>
</dbReference>
<dbReference type="PANTHER" id="PTHR30486:SF12">
    <property type="entry name" value="TYPE IV PILUS ATPASE PILU"/>
    <property type="match status" value="1"/>
</dbReference>
<dbReference type="Gene3D" id="3.30.450.90">
    <property type="match status" value="1"/>
</dbReference>
<evidence type="ECO:0000259" key="2">
    <source>
        <dbReference type="PROSITE" id="PS00662"/>
    </source>
</evidence>
<evidence type="ECO:0000256" key="1">
    <source>
        <dbReference type="ARBA" id="ARBA00006611"/>
    </source>
</evidence>
<organism evidence="3 4">
    <name type="scientific">Marinobacterium mangrovicola</name>
    <dbReference type="NCBI Taxonomy" id="1476959"/>
    <lineage>
        <taxon>Bacteria</taxon>
        <taxon>Pseudomonadati</taxon>
        <taxon>Pseudomonadota</taxon>
        <taxon>Gammaproteobacteria</taxon>
        <taxon>Oceanospirillales</taxon>
        <taxon>Oceanospirillaceae</taxon>
        <taxon>Marinobacterium</taxon>
    </lineage>
</organism>
<dbReference type="Proteomes" id="UP000294546">
    <property type="component" value="Unassembled WGS sequence"/>
</dbReference>
<proteinExistence type="inferred from homology"/>
<evidence type="ECO:0000313" key="3">
    <source>
        <dbReference type="EMBL" id="TCK07629.1"/>
    </source>
</evidence>
<keyword evidence="4" id="KW-1185">Reference proteome</keyword>
<reference evidence="3 4" key="1">
    <citation type="submission" date="2019-03" db="EMBL/GenBank/DDBJ databases">
        <title>Genomic Encyclopedia of Archaeal and Bacterial Type Strains, Phase II (KMG-II): from individual species to whole genera.</title>
        <authorList>
            <person name="Goeker M."/>
        </authorList>
    </citation>
    <scope>NUCLEOTIDE SEQUENCE [LARGE SCALE GENOMIC DNA]</scope>
    <source>
        <strain evidence="3 4">DSM 27697</strain>
    </source>
</reference>
<dbReference type="CDD" id="cd01131">
    <property type="entry name" value="PilT"/>
    <property type="match status" value="1"/>
</dbReference>
<feature type="domain" description="Bacterial type II secretion system protein E" evidence="2">
    <location>
        <begin position="194"/>
        <end position="208"/>
    </location>
</feature>
<dbReference type="Pfam" id="PF00437">
    <property type="entry name" value="T2SSE"/>
    <property type="match status" value="1"/>
</dbReference>
<dbReference type="OrthoDB" id="9776961at2"/>
<dbReference type="InterPro" id="IPR006321">
    <property type="entry name" value="PilT/PilU"/>
</dbReference>
<sequence>MLDLNKYLRLMVEKQASDLFFSTESPVQIKIEGVLRPIGDKPLEAGVTEELAESLMTEKQRQIFADDMEMNFSHNPEGIGRFRVNVYRQRGDVALVIRYVRNKIPSLQELNLPESLQDLVMLRSGLVLIVGATGAGKSTSLASMIEYRNQRATGHILTVEDPIEFMHTNKRSLINQREVGVDTHSYENALMNGLREAPDVILIGEIRDRQTMEQAIRYSETGHLCLSTLHANNAVQAIEHITNFFLETELKKISQDLSQNLKAIVSQRLIRDVNKHFLPATEVLINTPYVSELIGRGDFKEIRESMEQSSDTHTHTFDENLLELFSAGKISEEEVLHNADSRNNVTLKMKLLGA</sequence>
<dbReference type="NCBIfam" id="TIGR01420">
    <property type="entry name" value="pilT_fam"/>
    <property type="match status" value="1"/>
</dbReference>
<protein>
    <submittedName>
        <fullName evidence="3">Twitching motility protein PilU</fullName>
    </submittedName>
</protein>
<dbReference type="Gene3D" id="3.40.50.300">
    <property type="entry name" value="P-loop containing nucleotide triphosphate hydrolases"/>
    <property type="match status" value="1"/>
</dbReference>
<accession>A0A4R1GMV5</accession>
<dbReference type="RefSeq" id="WP_132292600.1">
    <property type="nucleotide sequence ID" value="NZ_SMFU01000008.1"/>
</dbReference>
<dbReference type="InterPro" id="IPR027417">
    <property type="entry name" value="P-loop_NTPase"/>
</dbReference>
<dbReference type="SUPFAM" id="SSF52540">
    <property type="entry name" value="P-loop containing nucleoside triphosphate hydrolases"/>
    <property type="match status" value="1"/>
</dbReference>
<evidence type="ECO:0000313" key="4">
    <source>
        <dbReference type="Proteomes" id="UP000294546"/>
    </source>
</evidence>
<name>A0A4R1GMV5_9GAMM</name>
<dbReference type="GO" id="GO:0005524">
    <property type="term" value="F:ATP binding"/>
    <property type="evidence" value="ECO:0007669"/>
    <property type="project" value="InterPro"/>
</dbReference>
<dbReference type="GO" id="GO:0016887">
    <property type="term" value="F:ATP hydrolysis activity"/>
    <property type="evidence" value="ECO:0007669"/>
    <property type="project" value="InterPro"/>
</dbReference>
<comment type="similarity">
    <text evidence="1">Belongs to the GSP E family.</text>
</comment>